<dbReference type="InterPro" id="IPR035068">
    <property type="entry name" value="TldD/PmbA_N"/>
</dbReference>
<evidence type="ECO:0000259" key="7">
    <source>
        <dbReference type="Pfam" id="PF19290"/>
    </source>
</evidence>
<dbReference type="Pfam" id="PF19289">
    <property type="entry name" value="PmbA_TldD_3rd"/>
    <property type="match status" value="1"/>
</dbReference>
<dbReference type="NCBIfam" id="NF008006">
    <property type="entry name" value="PRK10735.1"/>
    <property type="match status" value="1"/>
</dbReference>
<dbReference type="InterPro" id="IPR045569">
    <property type="entry name" value="Metalloprtase-TldD/E_C"/>
</dbReference>
<dbReference type="InterPro" id="IPR051463">
    <property type="entry name" value="Peptidase_U62_metallo"/>
</dbReference>
<evidence type="ECO:0000256" key="1">
    <source>
        <dbReference type="ARBA" id="ARBA00005836"/>
    </source>
</evidence>
<dbReference type="EMBL" id="JADWYS010000001">
    <property type="protein sequence ID" value="MBG9389950.1"/>
    <property type="molecule type" value="Genomic_DNA"/>
</dbReference>
<dbReference type="Proteomes" id="UP000651050">
    <property type="component" value="Unassembled WGS sequence"/>
</dbReference>
<feature type="domain" description="Metalloprotease TldD/E central" evidence="7">
    <location>
        <begin position="135"/>
        <end position="243"/>
    </location>
</feature>
<dbReference type="PIRSF" id="PIRSF004919">
    <property type="entry name" value="TldD"/>
    <property type="match status" value="1"/>
</dbReference>
<dbReference type="Pfam" id="PF01523">
    <property type="entry name" value="PmbA_TldD_1st"/>
    <property type="match status" value="1"/>
</dbReference>
<dbReference type="GO" id="GO:0008237">
    <property type="term" value="F:metallopeptidase activity"/>
    <property type="evidence" value="ECO:0007669"/>
    <property type="project" value="UniProtKB-KW"/>
</dbReference>
<reference evidence="8" key="1">
    <citation type="submission" date="2020-11" db="EMBL/GenBank/DDBJ databases">
        <title>Bacterial whole genome sequence for Caenimonas sp. DR4.4.</title>
        <authorList>
            <person name="Le V."/>
            <person name="Ko S.-R."/>
            <person name="Ahn C.-Y."/>
            <person name="Oh H.-M."/>
        </authorList>
    </citation>
    <scope>NUCLEOTIDE SEQUENCE</scope>
    <source>
        <strain evidence="8">DR4.4</strain>
    </source>
</reference>
<keyword evidence="3" id="KW-0378">Hydrolase</keyword>
<comment type="caution">
    <text evidence="8">The sequence shown here is derived from an EMBL/GenBank/DDBJ whole genome shotgun (WGS) entry which is preliminary data.</text>
</comment>
<proteinExistence type="inferred from homology"/>
<evidence type="ECO:0000256" key="3">
    <source>
        <dbReference type="ARBA" id="ARBA00022801"/>
    </source>
</evidence>
<dbReference type="Gene3D" id="3.30.2290.10">
    <property type="entry name" value="PmbA/TldD superfamily"/>
    <property type="match status" value="1"/>
</dbReference>
<evidence type="ECO:0000313" key="9">
    <source>
        <dbReference type="Proteomes" id="UP000651050"/>
    </source>
</evidence>
<protein>
    <submittedName>
        <fullName evidence="8">Metalloprotease TldD</fullName>
    </submittedName>
</protein>
<dbReference type="RefSeq" id="WP_196987718.1">
    <property type="nucleotide sequence ID" value="NZ_JADWYS010000001.1"/>
</dbReference>
<keyword evidence="2" id="KW-0645">Protease</keyword>
<evidence type="ECO:0000256" key="4">
    <source>
        <dbReference type="ARBA" id="ARBA00023049"/>
    </source>
</evidence>
<dbReference type="InterPro" id="IPR036059">
    <property type="entry name" value="TldD/PmbA_sf"/>
</dbReference>
<dbReference type="GO" id="GO:0006508">
    <property type="term" value="P:proteolysis"/>
    <property type="evidence" value="ECO:0007669"/>
    <property type="project" value="UniProtKB-KW"/>
</dbReference>
<evidence type="ECO:0000259" key="6">
    <source>
        <dbReference type="Pfam" id="PF19289"/>
    </source>
</evidence>
<evidence type="ECO:0000256" key="2">
    <source>
        <dbReference type="ARBA" id="ARBA00022670"/>
    </source>
</evidence>
<dbReference type="Pfam" id="PF19290">
    <property type="entry name" value="PmbA_TldD_2nd"/>
    <property type="match status" value="1"/>
</dbReference>
<evidence type="ECO:0000313" key="8">
    <source>
        <dbReference type="EMBL" id="MBG9389950.1"/>
    </source>
</evidence>
<dbReference type="InterPro" id="IPR045570">
    <property type="entry name" value="Metalloprtase-TldD/E_cen_dom"/>
</dbReference>
<dbReference type="AlphaFoldDB" id="A0A931H779"/>
<name>A0A931H779_9BURK</name>
<evidence type="ECO:0000259" key="5">
    <source>
        <dbReference type="Pfam" id="PF01523"/>
    </source>
</evidence>
<keyword evidence="4 8" id="KW-0482">Metalloprotease</keyword>
<dbReference type="PANTHER" id="PTHR30624:SF4">
    <property type="entry name" value="METALLOPROTEASE TLDD"/>
    <property type="match status" value="1"/>
</dbReference>
<gene>
    <name evidence="8" type="primary">tldD</name>
    <name evidence="8" type="ORF">I5803_18105</name>
</gene>
<dbReference type="InterPro" id="IPR002510">
    <property type="entry name" value="Metalloprtase-TldD/E_N"/>
</dbReference>
<organism evidence="8 9">
    <name type="scientific">Caenimonas aquaedulcis</name>
    <dbReference type="NCBI Taxonomy" id="2793270"/>
    <lineage>
        <taxon>Bacteria</taxon>
        <taxon>Pseudomonadati</taxon>
        <taxon>Pseudomonadota</taxon>
        <taxon>Betaproteobacteria</taxon>
        <taxon>Burkholderiales</taxon>
        <taxon>Comamonadaceae</taxon>
        <taxon>Caenimonas</taxon>
    </lineage>
</organism>
<feature type="domain" description="Metalloprotease TldD/E N-terminal" evidence="5">
    <location>
        <begin position="44"/>
        <end position="108"/>
    </location>
</feature>
<keyword evidence="9" id="KW-1185">Reference proteome</keyword>
<dbReference type="SUPFAM" id="SSF111283">
    <property type="entry name" value="Putative modulator of DNA gyrase, PmbA/TldD"/>
    <property type="match status" value="1"/>
</dbReference>
<feature type="domain" description="Metalloprotease TldD/E C-terminal" evidence="6">
    <location>
        <begin position="251"/>
        <end position="484"/>
    </location>
</feature>
<comment type="similarity">
    <text evidence="1">Belongs to the peptidase U62 family.</text>
</comment>
<sequence>MISREPTIERLATAQRLLLEPFGLNESHLSKALSEIATHRVDDADLYFQYTRSEGWSLEEGIVKTGSFSIDQGVGVRAVSGEKTAFAYSDDISEASLLDAARTVRTIAAGTGKGRVKVGARKIAGARSLYHGLDPIASLDSTAKVQLLERAEKLARSKDPRVAQVMAGLASEYDVVMVARADGTLAADVRPLVRLSITVIAEQNGRREVGSGGGGGRFGLEYFSDEQVESYVDDAVRAALTNLESRPAPAGEMTVVLGSGWPGILLHEAIGHGLEGDFNRKGSSAFSGRVGKRVAAKGVTVLDDGTIADRRGSLNVDDEGNPSQRNVLIEDGILRGYIQDSLNARLMGVAPTGNGRRESYAHVPMPRMTNTYMLGGDKVPEEIVASIKKGLYATNFGGGQVDITSGKFVFSASEAYWVENGKILYPVKGATIVGNGPDALTRVTMVGNDMKLDTGVGTCGKEGQSVPVGVGQPTLRIDGLTVGGTA</sequence>
<dbReference type="InterPro" id="IPR025502">
    <property type="entry name" value="TldD"/>
</dbReference>
<dbReference type="GO" id="GO:0005829">
    <property type="term" value="C:cytosol"/>
    <property type="evidence" value="ECO:0007669"/>
    <property type="project" value="TreeGrafter"/>
</dbReference>
<dbReference type="PANTHER" id="PTHR30624">
    <property type="entry name" value="UNCHARACTERIZED PROTEIN TLDD AND PMBA"/>
    <property type="match status" value="1"/>
</dbReference>
<accession>A0A931H779</accession>